<proteinExistence type="predicted"/>
<dbReference type="InterPro" id="IPR039498">
    <property type="entry name" value="NTP_transf_5"/>
</dbReference>
<gene>
    <name evidence="1" type="ORF">PQG43_09025</name>
</gene>
<accession>A0ABT6BM49</accession>
<keyword evidence="2" id="KW-1185">Reference proteome</keyword>
<dbReference type="Proteomes" id="UP001321344">
    <property type="component" value="Unassembled WGS sequence"/>
</dbReference>
<dbReference type="EMBL" id="JARJOW010000006">
    <property type="protein sequence ID" value="MDF5691004.1"/>
    <property type="molecule type" value="Genomic_DNA"/>
</dbReference>
<name>A0ABT6BM49_9BACT</name>
<organism evidence="1 2">
    <name type="scientific">Aquirufa aurantiipilula</name>
    <dbReference type="NCBI Taxonomy" id="2696561"/>
    <lineage>
        <taxon>Bacteria</taxon>
        <taxon>Pseudomonadati</taxon>
        <taxon>Bacteroidota</taxon>
        <taxon>Cytophagia</taxon>
        <taxon>Cytophagales</taxon>
        <taxon>Flectobacillaceae</taxon>
        <taxon>Aquirufa</taxon>
    </lineage>
</organism>
<comment type="caution">
    <text evidence="1">The sequence shown here is derived from an EMBL/GenBank/DDBJ whole genome shotgun (WGS) entry which is preliminary data.</text>
</comment>
<protein>
    <submittedName>
        <fullName evidence="1">Nucleotidyltransferase family protein</fullName>
    </submittedName>
</protein>
<dbReference type="RefSeq" id="WP_276344424.1">
    <property type="nucleotide sequence ID" value="NZ_JARJOW010000006.1"/>
</dbReference>
<evidence type="ECO:0000313" key="1">
    <source>
        <dbReference type="EMBL" id="MDF5691004.1"/>
    </source>
</evidence>
<evidence type="ECO:0000313" key="2">
    <source>
        <dbReference type="Proteomes" id="UP001321344"/>
    </source>
</evidence>
<sequence length="393" mass="47212">MKQAISLELNSLLQIIHGLNSIEGFQHPDFDLNRFQQLIKYHGIQALVFEQDQKNRFLPENVRHELTQFMQQQVIFNLRYTAESNRLLALFATYNIPILILKGNLFIKRIYQNKLLRSSSDLDVLVQKKHVNKSLEILLQDGYRIQSANHSGYDKLPEELQNLISQESLHHEIHIEKGIFNVDFHWDIFQYFFYQKYQERKPLIEEIFQQTELIDSNGFKTHQLTNEGIFWTLLAHHGAKESWFRLRHLQDLHAFLIQFGSSLNWESILPKLETYRLSPAFNNALYLLKNHFHYSLPFKLENELINFDSQGIVTIINQWERGIYWSKNRRETLRYWWLLGKMQDQQFNYISYMLAYLKYFLNIKKQESYPNKFGFYQLPAALLKLFLRLIQKK</sequence>
<dbReference type="Pfam" id="PF14907">
    <property type="entry name" value="NTP_transf_5"/>
    <property type="match status" value="1"/>
</dbReference>
<reference evidence="1 2" key="1">
    <citation type="submission" date="2023-03" db="EMBL/GenBank/DDBJ databases">
        <title>Genome sequencing of Aquirufa.</title>
        <authorList>
            <person name="Pitt A."/>
            <person name="Hahn M.W."/>
        </authorList>
    </citation>
    <scope>NUCLEOTIDE SEQUENCE [LARGE SCALE GENOMIC DNA]</scope>
    <source>
        <strain evidence="1 2">WAEICH-18A</strain>
    </source>
</reference>